<dbReference type="InterPro" id="IPR036052">
    <property type="entry name" value="TrpB-like_PALP_sf"/>
</dbReference>
<dbReference type="PANTHER" id="PTHR43780">
    <property type="entry name" value="1-AMINOCYCLOPROPANE-1-CARBOXYLATE DEAMINASE-RELATED"/>
    <property type="match status" value="1"/>
</dbReference>
<dbReference type="Gene3D" id="3.40.50.1100">
    <property type="match status" value="2"/>
</dbReference>
<feature type="domain" description="Tryptophan synthase beta chain-like PALP" evidence="4">
    <location>
        <begin position="5"/>
        <end position="293"/>
    </location>
</feature>
<dbReference type="InterPro" id="IPR001926">
    <property type="entry name" value="TrpB-like_PALP"/>
</dbReference>
<comment type="caution">
    <text evidence="5">The sequence shown here is derived from an EMBL/GenBank/DDBJ whole genome shotgun (WGS) entry which is preliminary data.</text>
</comment>
<dbReference type="RefSeq" id="WP_377583490.1">
    <property type="nucleotide sequence ID" value="NZ_JBHTKA010000008.1"/>
</dbReference>
<dbReference type="SUPFAM" id="SSF53686">
    <property type="entry name" value="Tryptophan synthase beta subunit-like PLP-dependent enzymes"/>
    <property type="match status" value="1"/>
</dbReference>
<reference evidence="6" key="1">
    <citation type="journal article" date="2019" name="Int. J. Syst. Evol. Microbiol.">
        <title>The Global Catalogue of Microorganisms (GCM) 10K type strain sequencing project: providing services to taxonomists for standard genome sequencing and annotation.</title>
        <authorList>
            <consortium name="The Broad Institute Genomics Platform"/>
            <consortium name="The Broad Institute Genome Sequencing Center for Infectious Disease"/>
            <person name="Wu L."/>
            <person name="Ma J."/>
        </authorList>
    </citation>
    <scope>NUCLEOTIDE SEQUENCE [LARGE SCALE GENOMIC DNA]</scope>
    <source>
        <strain evidence="6">CCUG 58938</strain>
    </source>
</reference>
<comment type="cofactor">
    <cofactor evidence="1">
        <name>pyridoxal 5'-phosphate</name>
        <dbReference type="ChEBI" id="CHEBI:597326"/>
    </cofactor>
</comment>
<dbReference type="PANTHER" id="PTHR43780:SF2">
    <property type="entry name" value="1-AMINOCYCLOPROPANE-1-CARBOXYLATE DEAMINASE-RELATED"/>
    <property type="match status" value="1"/>
</dbReference>
<dbReference type="InterPro" id="IPR027278">
    <property type="entry name" value="ACCD_DCysDesulf"/>
</dbReference>
<name>A0ABW3K8I6_9BACT</name>
<dbReference type="Pfam" id="PF00291">
    <property type="entry name" value="PALP"/>
    <property type="match status" value="1"/>
</dbReference>
<evidence type="ECO:0000313" key="6">
    <source>
        <dbReference type="Proteomes" id="UP001597112"/>
    </source>
</evidence>
<comment type="similarity">
    <text evidence="2">Belongs to the ACC deaminase/D-cysteine desulfhydrase family.</text>
</comment>
<evidence type="ECO:0000259" key="4">
    <source>
        <dbReference type="Pfam" id="PF00291"/>
    </source>
</evidence>
<protein>
    <submittedName>
        <fullName evidence="5">1-aminocyclopropane-1-carboxylate deaminase/D-cysteine desulfhydrase</fullName>
    </submittedName>
</protein>
<organism evidence="5 6">
    <name type="scientific">Ohtaekwangia kribbensis</name>
    <dbReference type="NCBI Taxonomy" id="688913"/>
    <lineage>
        <taxon>Bacteria</taxon>
        <taxon>Pseudomonadati</taxon>
        <taxon>Bacteroidota</taxon>
        <taxon>Cytophagia</taxon>
        <taxon>Cytophagales</taxon>
        <taxon>Fulvivirgaceae</taxon>
        <taxon>Ohtaekwangia</taxon>
    </lineage>
</organism>
<accession>A0ABW3K8I6</accession>
<gene>
    <name evidence="5" type="ORF">ACFQ21_24025</name>
</gene>
<proteinExistence type="inferred from homology"/>
<sequence length="306" mass="34523">MLKYQSTPVQEFHHATLEKAGIRLMVKREDLNHPFVSGNKWWKLKYNLEEASRLNKKTLLTFGGAYSNHIYAVAAAATECNFKSIGIIRGEEVLPLNPTLRFATERGMKLHYVSREDYRKKNETDYIQQLHEAFRDFYAIPEGGTNIFALQGCAEFGQALLNIDFDYLCLATGTGGTMAGIIEGIAGKREIIGVSVLKGDFLTQEISNLLETYAAYKKNSMPVYGKWNVLTSYHHGGYAKVPDVLKNFIREMHQQHNLPLDPVYTGKLMWAVLEEVKKGFFKRGSTILALHTGGLQGAVSYPNLYE</sequence>
<keyword evidence="3" id="KW-0663">Pyridoxal phosphate</keyword>
<dbReference type="EMBL" id="JBHTKA010000008">
    <property type="protein sequence ID" value="MFD1002413.1"/>
    <property type="molecule type" value="Genomic_DNA"/>
</dbReference>
<keyword evidence="6" id="KW-1185">Reference proteome</keyword>
<evidence type="ECO:0000256" key="3">
    <source>
        <dbReference type="ARBA" id="ARBA00022898"/>
    </source>
</evidence>
<evidence type="ECO:0000256" key="1">
    <source>
        <dbReference type="ARBA" id="ARBA00001933"/>
    </source>
</evidence>
<dbReference type="Proteomes" id="UP001597112">
    <property type="component" value="Unassembled WGS sequence"/>
</dbReference>
<evidence type="ECO:0000313" key="5">
    <source>
        <dbReference type="EMBL" id="MFD1002413.1"/>
    </source>
</evidence>
<dbReference type="PIRSF" id="PIRSF006278">
    <property type="entry name" value="ACCD_DCysDesulf"/>
    <property type="match status" value="1"/>
</dbReference>
<evidence type="ECO:0000256" key="2">
    <source>
        <dbReference type="ARBA" id="ARBA00008639"/>
    </source>
</evidence>